<dbReference type="Proteomes" id="UP001143910">
    <property type="component" value="Unassembled WGS sequence"/>
</dbReference>
<dbReference type="EMBL" id="JANJQO010001929">
    <property type="protein sequence ID" value="KAJ2968685.1"/>
    <property type="molecule type" value="Genomic_DNA"/>
</dbReference>
<evidence type="ECO:0000313" key="2">
    <source>
        <dbReference type="Proteomes" id="UP001143910"/>
    </source>
</evidence>
<protein>
    <submittedName>
        <fullName evidence="1">Uncharacterized protein</fullName>
    </submittedName>
</protein>
<gene>
    <name evidence="1" type="ORF">NQ176_g9059</name>
</gene>
<proteinExistence type="predicted"/>
<name>A0ACC1MP01_9HYPO</name>
<evidence type="ECO:0000313" key="1">
    <source>
        <dbReference type="EMBL" id="KAJ2968685.1"/>
    </source>
</evidence>
<comment type="caution">
    <text evidence="1">The sequence shown here is derived from an EMBL/GenBank/DDBJ whole genome shotgun (WGS) entry which is preliminary data.</text>
</comment>
<keyword evidence="2" id="KW-1185">Reference proteome</keyword>
<accession>A0ACC1MP01</accession>
<organism evidence="1 2">
    <name type="scientific">Zarea fungicola</name>
    <dbReference type="NCBI Taxonomy" id="93591"/>
    <lineage>
        <taxon>Eukaryota</taxon>
        <taxon>Fungi</taxon>
        <taxon>Dikarya</taxon>
        <taxon>Ascomycota</taxon>
        <taxon>Pezizomycotina</taxon>
        <taxon>Sordariomycetes</taxon>
        <taxon>Hypocreomycetidae</taxon>
        <taxon>Hypocreales</taxon>
        <taxon>Cordycipitaceae</taxon>
        <taxon>Zarea</taxon>
    </lineage>
</organism>
<sequence>MSISALAALAGVASAAGLIRDTIPTSIDGSKYNSPTAGPPGTWFAGDPSLPISEIVSAAASMTKVPKDASYVLGNDNSKKATIYSDWSTFSKGAAYAFVADMDVDCDGLDDTCKGNDDGQSQTDFGALAAYEVPFVVIPEKFASEHATELKGNNVVAVICGGKLYYGIFGDTDGDSPQEIGEASWLMANTCFPNQGINGGNGHRTADVTYIFFTGADSVIPKTALGKNYLTNFAALKALGDSKMQDLVTSLNLAKSNVI</sequence>
<reference evidence="1" key="1">
    <citation type="submission" date="2022-08" db="EMBL/GenBank/DDBJ databases">
        <title>Genome Sequence of Lecanicillium fungicola.</title>
        <authorList>
            <person name="Buettner E."/>
        </authorList>
    </citation>
    <scope>NUCLEOTIDE SEQUENCE</scope>
    <source>
        <strain evidence="1">Babe33</strain>
    </source>
</reference>